<evidence type="ECO:0000259" key="1">
    <source>
        <dbReference type="PROSITE" id="PS51750"/>
    </source>
</evidence>
<reference evidence="2 3" key="1">
    <citation type="journal article" date="2016" name="Eur. J. Clin. Microbiol. Infect. Dis.">
        <title>Whole genome sequencing as a tool for phylogenetic analysis of clinical strains of Mitis group streptococci.</title>
        <authorList>
            <person name="Rasmussen L.H."/>
            <person name="Dargis R."/>
            <person name="Hojholt K."/>
            <person name="Christensen J.J."/>
            <person name="Skovgaard O."/>
            <person name="Justesen U.S."/>
            <person name="Rosenvinge F.S."/>
            <person name="Moser C."/>
            <person name="Lukjancenko O."/>
            <person name="Rasmussen S."/>
            <person name="Nielsen X.C."/>
        </authorList>
    </citation>
    <scope>NUCLEOTIDE SEQUENCE [LARGE SCALE GENOMIC DNA]</scope>
    <source>
        <strain evidence="2 3">RH_17439_08</strain>
    </source>
</reference>
<dbReference type="AlphaFoldDB" id="A0A1X1K5L2"/>
<protein>
    <recommendedName>
        <fullName evidence="1">Bro-N domain-containing protein</fullName>
    </recommendedName>
</protein>
<dbReference type="SMART" id="SM01040">
    <property type="entry name" value="Bro-N"/>
    <property type="match status" value="1"/>
</dbReference>
<proteinExistence type="predicted"/>
<dbReference type="InterPro" id="IPR018878">
    <property type="entry name" value="ORF6C_dom"/>
</dbReference>
<dbReference type="PANTHER" id="PTHR36180">
    <property type="entry name" value="DNA-BINDING PROTEIN-RELATED-RELATED"/>
    <property type="match status" value="1"/>
</dbReference>
<dbReference type="PANTHER" id="PTHR36180:SF2">
    <property type="entry name" value="BRO FAMILY PROTEIN"/>
    <property type="match status" value="1"/>
</dbReference>
<evidence type="ECO:0000313" key="2">
    <source>
        <dbReference type="EMBL" id="ORO94737.1"/>
    </source>
</evidence>
<dbReference type="RefSeq" id="WP_084864923.1">
    <property type="nucleotide sequence ID" value="NZ_NCVH01000031.1"/>
</dbReference>
<sequence length="236" mass="27185">MNEIFNFKGQLVRTVLIGKEPWFVGKDVADILGYTGTAKAIRNHVDEDDKGVTEMDTPGGKQNTVIINESGLYSLILSSKLPQAKEFKRWVTSEVLPAIRKDGGYIRENLDEEAFIALFTTQKKLREQQATMIEDIDYLKKEQPIHPSFAQALLKKRKARVVACLGGIDSPAYENKVFAKSVFKQAEIDFKDHFNISRYDLLPKKYANEALAYWRNWEPNTNMKLRIMQLNEYHCY</sequence>
<dbReference type="InterPro" id="IPR003497">
    <property type="entry name" value="BRO_N_domain"/>
</dbReference>
<comment type="caution">
    <text evidence="2">The sequence shown here is derived from an EMBL/GenBank/DDBJ whole genome shotgun (WGS) entry which is preliminary data.</text>
</comment>
<dbReference type="Pfam" id="PF10552">
    <property type="entry name" value="ORF6C"/>
    <property type="match status" value="1"/>
</dbReference>
<dbReference type="Proteomes" id="UP000193367">
    <property type="component" value="Unassembled WGS sequence"/>
</dbReference>
<organism evidence="2 3">
    <name type="scientific">Streptococcus mitis</name>
    <dbReference type="NCBI Taxonomy" id="28037"/>
    <lineage>
        <taxon>Bacteria</taxon>
        <taxon>Bacillati</taxon>
        <taxon>Bacillota</taxon>
        <taxon>Bacilli</taxon>
        <taxon>Lactobacillales</taxon>
        <taxon>Streptococcaceae</taxon>
        <taxon>Streptococcus</taxon>
        <taxon>Streptococcus mitis group</taxon>
    </lineage>
</organism>
<dbReference type="EMBL" id="NCVH01000031">
    <property type="protein sequence ID" value="ORO94737.1"/>
    <property type="molecule type" value="Genomic_DNA"/>
</dbReference>
<feature type="domain" description="Bro-N" evidence="1">
    <location>
        <begin position="1"/>
        <end position="103"/>
    </location>
</feature>
<accession>A0A1X1K5L2</accession>
<evidence type="ECO:0000313" key="3">
    <source>
        <dbReference type="Proteomes" id="UP000193367"/>
    </source>
</evidence>
<dbReference type="Pfam" id="PF02498">
    <property type="entry name" value="Bro-N"/>
    <property type="match status" value="1"/>
</dbReference>
<gene>
    <name evidence="2" type="ORF">B7698_05695</name>
</gene>
<name>A0A1X1K5L2_STRMT</name>
<dbReference type="PROSITE" id="PS51750">
    <property type="entry name" value="BRO_N"/>
    <property type="match status" value="1"/>
</dbReference>